<dbReference type="InterPro" id="IPR001623">
    <property type="entry name" value="DnaJ_domain"/>
</dbReference>
<comment type="caution">
    <text evidence="3">The sequence shown here is derived from an EMBL/GenBank/DDBJ whole genome shotgun (WGS) entry which is preliminary data.</text>
</comment>
<dbReference type="InterPro" id="IPR051100">
    <property type="entry name" value="DnaJ_subfamily_B/C"/>
</dbReference>
<evidence type="ECO:0000313" key="3">
    <source>
        <dbReference type="EMBL" id="RFM26561.1"/>
    </source>
</evidence>
<dbReference type="Pfam" id="PF00226">
    <property type="entry name" value="DnaJ"/>
    <property type="match status" value="1"/>
</dbReference>
<keyword evidence="1" id="KW-0472">Membrane</keyword>
<proteinExistence type="predicted"/>
<dbReference type="Proteomes" id="UP000261284">
    <property type="component" value="Unassembled WGS sequence"/>
</dbReference>
<dbReference type="PROSITE" id="PS50076">
    <property type="entry name" value="DNAJ_2"/>
    <property type="match status" value="1"/>
</dbReference>
<dbReference type="CDD" id="cd06257">
    <property type="entry name" value="DnaJ"/>
    <property type="match status" value="1"/>
</dbReference>
<dbReference type="PROSITE" id="PS00636">
    <property type="entry name" value="DNAJ_1"/>
    <property type="match status" value="1"/>
</dbReference>
<protein>
    <recommendedName>
        <fullName evidence="2">J domain-containing protein</fullName>
    </recommendedName>
</protein>
<dbReference type="PRINTS" id="PR00625">
    <property type="entry name" value="JDOMAIN"/>
</dbReference>
<dbReference type="OrthoDB" id="614471at2"/>
<organism evidence="3 4">
    <name type="scientific">Deminuibacter soli</name>
    <dbReference type="NCBI Taxonomy" id="2291815"/>
    <lineage>
        <taxon>Bacteria</taxon>
        <taxon>Pseudomonadati</taxon>
        <taxon>Bacteroidota</taxon>
        <taxon>Chitinophagia</taxon>
        <taxon>Chitinophagales</taxon>
        <taxon>Chitinophagaceae</taxon>
        <taxon>Deminuibacter</taxon>
    </lineage>
</organism>
<dbReference type="PANTHER" id="PTHR43908:SF2">
    <property type="entry name" value="DNAJ HOMOLOG SUBFAMILY C MEMBER 18"/>
    <property type="match status" value="1"/>
</dbReference>
<reference evidence="3 4" key="1">
    <citation type="submission" date="2018-08" db="EMBL/GenBank/DDBJ databases">
        <title>Chitinophagaceae sp. K23C18032701, a novel bacterium isolated from forest soil.</title>
        <authorList>
            <person name="Wang C."/>
        </authorList>
    </citation>
    <scope>NUCLEOTIDE SEQUENCE [LARGE SCALE GENOMIC DNA]</scope>
    <source>
        <strain evidence="3 4">K23C18032701</strain>
    </source>
</reference>
<dbReference type="RefSeq" id="WP_116848765.1">
    <property type="nucleotide sequence ID" value="NZ_QTJU01000008.1"/>
</dbReference>
<keyword evidence="1" id="KW-0812">Transmembrane</keyword>
<evidence type="ECO:0000256" key="1">
    <source>
        <dbReference type="SAM" id="Phobius"/>
    </source>
</evidence>
<dbReference type="EMBL" id="QTJU01000008">
    <property type="protein sequence ID" value="RFM26561.1"/>
    <property type="molecule type" value="Genomic_DNA"/>
</dbReference>
<feature type="domain" description="J" evidence="2">
    <location>
        <begin position="6"/>
        <end position="72"/>
    </location>
</feature>
<name>A0A3E1NFH6_9BACT</name>
<dbReference type="PANTHER" id="PTHR43908">
    <property type="entry name" value="AT29763P-RELATED"/>
    <property type="match status" value="1"/>
</dbReference>
<sequence>MDYTKDYYSILGVDSKCTPETLRAAYRRLANQHHPDKNPGDAAGAEERFKAINEAYEVLSNEINRAVYDEYRAAHEQVTQLKPATTHNPEPVFEPGKTTRTKTYTVVHEQKVYVQGTIDIKFQGEPELTDTYAQQWEQRFTIIPTEVLATIFSSHIYNDPPAEYLQAYAAAHSMATPLKQPVTCRVMNAGEQEYYQLWLYDIRVQDPVLKDMVRHEAQSFGTLQGQMFGYVLHQYEENITEEYTEYSGPTGRVETKTDSDYIYTRQEFYAPDGSTYWANWKKYRIYKPKPGTPKTDPTTKTPVYKDDDRNQSAWWWLVALLLIVIIRPGILLILAPFLFPLLVILLARIASLFAKLLPWLGAIITCLLLFSAMFSLLHTSHRAMRVVPRRSHAHINSARDVVQGQNQQADTIIRHNLQWEDRDSTHYAIQLSIPSSAIHQSAIAHEQMDEQQYAALGIGAVYRSMLQTDDIYITSMAGRFDSLAKARFLDRQHEASMIVSCIQSIPYALVVNKSCYDNYTDSYVNQYLSRCNGDCCKGYSKFGVQSPVEFMGDLKGDCDTRALLLYDILGKLGYKVALLTSTYYKHALIAVDLDEPPSNTAIAIPVNGAHYYLWETTATGFGPGQIPANLADINRWNVTLLQ</sequence>
<gene>
    <name evidence="3" type="ORF">DXN05_18460</name>
</gene>
<dbReference type="GO" id="GO:0030544">
    <property type="term" value="F:Hsp70 protein binding"/>
    <property type="evidence" value="ECO:0007669"/>
    <property type="project" value="TreeGrafter"/>
</dbReference>
<evidence type="ECO:0000259" key="2">
    <source>
        <dbReference type="PROSITE" id="PS50076"/>
    </source>
</evidence>
<dbReference type="InterPro" id="IPR036869">
    <property type="entry name" value="J_dom_sf"/>
</dbReference>
<dbReference type="Gene3D" id="1.10.287.110">
    <property type="entry name" value="DnaJ domain"/>
    <property type="match status" value="1"/>
</dbReference>
<keyword evidence="1" id="KW-1133">Transmembrane helix</keyword>
<evidence type="ECO:0000313" key="4">
    <source>
        <dbReference type="Proteomes" id="UP000261284"/>
    </source>
</evidence>
<keyword evidence="4" id="KW-1185">Reference proteome</keyword>
<dbReference type="SMART" id="SM00271">
    <property type="entry name" value="DnaJ"/>
    <property type="match status" value="1"/>
</dbReference>
<dbReference type="SUPFAM" id="SSF46565">
    <property type="entry name" value="Chaperone J-domain"/>
    <property type="match status" value="1"/>
</dbReference>
<feature type="transmembrane region" description="Helical" evidence="1">
    <location>
        <begin position="314"/>
        <end position="347"/>
    </location>
</feature>
<accession>A0A3E1NFH6</accession>
<feature type="transmembrane region" description="Helical" evidence="1">
    <location>
        <begin position="359"/>
        <end position="377"/>
    </location>
</feature>
<dbReference type="GO" id="GO:0071218">
    <property type="term" value="P:cellular response to misfolded protein"/>
    <property type="evidence" value="ECO:0007669"/>
    <property type="project" value="TreeGrafter"/>
</dbReference>
<dbReference type="InterPro" id="IPR018253">
    <property type="entry name" value="DnaJ_domain_CS"/>
</dbReference>
<dbReference type="AlphaFoldDB" id="A0A3E1NFH6"/>